<feature type="domain" description="Arm DNA-binding" evidence="1">
    <location>
        <begin position="11"/>
        <end position="59"/>
    </location>
</feature>
<evidence type="ECO:0000313" key="3">
    <source>
        <dbReference type="Proteomes" id="UP000184420"/>
    </source>
</evidence>
<dbReference type="InterPro" id="IPR035386">
    <property type="entry name" value="Arm-DNA-bind_5"/>
</dbReference>
<sequence length="88" mass="10190">MPDLRRSKGGERFPLKLRVTYKGERKYYATGFDATAEEWDLLNPTTAKGDLRRIPQELRIFEKNAARCSEELIPFSIARFESSYGDTL</sequence>
<protein>
    <recommendedName>
        <fullName evidence="1">Arm DNA-binding domain-containing protein</fullName>
    </recommendedName>
</protein>
<dbReference type="RefSeq" id="WP_073082366.1">
    <property type="nucleotide sequence ID" value="NZ_FRBL01000005.1"/>
</dbReference>
<evidence type="ECO:0000313" key="2">
    <source>
        <dbReference type="EMBL" id="SHL89269.1"/>
    </source>
</evidence>
<reference evidence="2 3" key="1">
    <citation type="submission" date="2016-11" db="EMBL/GenBank/DDBJ databases">
        <authorList>
            <person name="Jaros S."/>
            <person name="Januszkiewicz K."/>
            <person name="Wedrychowicz H."/>
        </authorList>
    </citation>
    <scope>NUCLEOTIDE SEQUENCE [LARGE SCALE GENOMIC DNA]</scope>
    <source>
        <strain evidence="2 3">DSM 27406</strain>
    </source>
</reference>
<dbReference type="Pfam" id="PF17293">
    <property type="entry name" value="Arm-DNA-bind_5"/>
    <property type="match status" value="1"/>
</dbReference>
<accession>A0A1M7ED37</accession>
<keyword evidence="3" id="KW-1185">Reference proteome</keyword>
<dbReference type="Proteomes" id="UP000184420">
    <property type="component" value="Unassembled WGS sequence"/>
</dbReference>
<dbReference type="EMBL" id="FRBL01000005">
    <property type="protein sequence ID" value="SHL89269.1"/>
    <property type="molecule type" value="Genomic_DNA"/>
</dbReference>
<proteinExistence type="predicted"/>
<dbReference type="OrthoDB" id="1094492at2"/>
<organism evidence="2 3">
    <name type="scientific">Chitinophaga jiangningensis</name>
    <dbReference type="NCBI Taxonomy" id="1419482"/>
    <lineage>
        <taxon>Bacteria</taxon>
        <taxon>Pseudomonadati</taxon>
        <taxon>Bacteroidota</taxon>
        <taxon>Chitinophagia</taxon>
        <taxon>Chitinophagales</taxon>
        <taxon>Chitinophagaceae</taxon>
        <taxon>Chitinophaga</taxon>
    </lineage>
</organism>
<gene>
    <name evidence="2" type="ORF">SAMN05444266_105378</name>
</gene>
<evidence type="ECO:0000259" key="1">
    <source>
        <dbReference type="Pfam" id="PF17293"/>
    </source>
</evidence>
<name>A0A1M7ED37_9BACT</name>
<dbReference type="AlphaFoldDB" id="A0A1M7ED37"/>